<sequence>MTIDKAPERIVVLEQDQAIEVIDLLGYSDHVIAYAQPEAVVDRPYLPAEFLRGGEKFNDGLIPANPGTISPEAVAALDPDLIIGPDYLDESDIEKLNAIAPLVTTASGNDDDQEIVENTFLALGKTKKDAAAFHDAAVDILHNYGESTFGSTKLVLDYFRADEEDLGSPNFGSKIYFETGLERGPLTAKVKSTGESQTLSWENFGDLAQADIFLIASIVPDETRAVLEADPRWADLPAVKNDLVFYQGDPELETSTSNPLTPLGAQHFVDTFGAQLAERLHAAGLVD</sequence>
<evidence type="ECO:0000256" key="3">
    <source>
        <dbReference type="ARBA" id="ARBA00022448"/>
    </source>
</evidence>
<evidence type="ECO:0000256" key="1">
    <source>
        <dbReference type="ARBA" id="ARBA00004196"/>
    </source>
</evidence>
<dbReference type="PANTHER" id="PTHR30532">
    <property type="entry name" value="IRON III DICITRATE-BINDING PERIPLASMIC PROTEIN"/>
    <property type="match status" value="1"/>
</dbReference>
<gene>
    <name evidence="6" type="ORF">CZ674_12055</name>
</gene>
<keyword evidence="4" id="KW-0732">Signal</keyword>
<dbReference type="PANTHER" id="PTHR30532:SF1">
    <property type="entry name" value="IRON(3+)-HYDROXAMATE-BINDING PROTEIN FHUD"/>
    <property type="match status" value="1"/>
</dbReference>
<reference evidence="6 7" key="1">
    <citation type="submission" date="2017-02" db="EMBL/GenBank/DDBJ databases">
        <authorList>
            <person name="Peterson S.W."/>
        </authorList>
    </citation>
    <scope>NUCLEOTIDE SEQUENCE [LARGE SCALE GENOMIC DNA]</scope>
    <source>
        <strain evidence="6 7">LMG 22410</strain>
    </source>
</reference>
<dbReference type="GO" id="GO:0030288">
    <property type="term" value="C:outer membrane-bounded periplasmic space"/>
    <property type="evidence" value="ECO:0007669"/>
    <property type="project" value="TreeGrafter"/>
</dbReference>
<dbReference type="InterPro" id="IPR051313">
    <property type="entry name" value="Bact_iron-sidero_bind"/>
</dbReference>
<dbReference type="AlphaFoldDB" id="A0A1R4GHC2"/>
<proteinExistence type="inferred from homology"/>
<evidence type="ECO:0000256" key="4">
    <source>
        <dbReference type="ARBA" id="ARBA00022729"/>
    </source>
</evidence>
<feature type="domain" description="Fe/B12 periplasmic-binding" evidence="5">
    <location>
        <begin position="10"/>
        <end position="280"/>
    </location>
</feature>
<evidence type="ECO:0000313" key="7">
    <source>
        <dbReference type="Proteomes" id="UP000195787"/>
    </source>
</evidence>
<dbReference type="GO" id="GO:1901678">
    <property type="term" value="P:iron coordination entity transport"/>
    <property type="evidence" value="ECO:0007669"/>
    <property type="project" value="UniProtKB-ARBA"/>
</dbReference>
<organism evidence="6 7">
    <name type="scientific">Agrococcus casei LMG 22410</name>
    <dbReference type="NCBI Taxonomy" id="1255656"/>
    <lineage>
        <taxon>Bacteria</taxon>
        <taxon>Bacillati</taxon>
        <taxon>Actinomycetota</taxon>
        <taxon>Actinomycetes</taxon>
        <taxon>Micrococcales</taxon>
        <taxon>Microbacteriaceae</taxon>
        <taxon>Agrococcus</taxon>
    </lineage>
</organism>
<name>A0A1R4GHC2_9MICO</name>
<accession>A0A1R4GHC2</accession>
<protein>
    <recommendedName>
        <fullName evidence="5">Fe/B12 periplasmic-binding domain-containing protein</fullName>
    </recommendedName>
</protein>
<dbReference type="Proteomes" id="UP000195787">
    <property type="component" value="Unassembled WGS sequence"/>
</dbReference>
<keyword evidence="3" id="KW-0813">Transport</keyword>
<dbReference type="PROSITE" id="PS50983">
    <property type="entry name" value="FE_B12_PBP"/>
    <property type="match status" value="1"/>
</dbReference>
<comment type="similarity">
    <text evidence="2">Belongs to the bacterial solute-binding protein 8 family.</text>
</comment>
<keyword evidence="7" id="KW-1185">Reference proteome</keyword>
<evidence type="ECO:0000313" key="6">
    <source>
        <dbReference type="EMBL" id="SJM67558.1"/>
    </source>
</evidence>
<dbReference type="Gene3D" id="3.40.50.1980">
    <property type="entry name" value="Nitrogenase molybdenum iron protein domain"/>
    <property type="match status" value="2"/>
</dbReference>
<evidence type="ECO:0000256" key="2">
    <source>
        <dbReference type="ARBA" id="ARBA00008814"/>
    </source>
</evidence>
<dbReference type="EMBL" id="FUHU01000044">
    <property type="protein sequence ID" value="SJM67558.1"/>
    <property type="molecule type" value="Genomic_DNA"/>
</dbReference>
<dbReference type="SUPFAM" id="SSF53807">
    <property type="entry name" value="Helical backbone' metal receptor"/>
    <property type="match status" value="1"/>
</dbReference>
<evidence type="ECO:0000259" key="5">
    <source>
        <dbReference type="PROSITE" id="PS50983"/>
    </source>
</evidence>
<dbReference type="InterPro" id="IPR002491">
    <property type="entry name" value="ABC_transptr_periplasmic_BD"/>
</dbReference>
<comment type="subcellular location">
    <subcellularLocation>
        <location evidence="1">Cell envelope</location>
    </subcellularLocation>
</comment>
<dbReference type="Pfam" id="PF01497">
    <property type="entry name" value="Peripla_BP_2"/>
    <property type="match status" value="1"/>
</dbReference>